<dbReference type="EMBL" id="UETB01000008">
    <property type="protein sequence ID" value="SSA43380.1"/>
    <property type="molecule type" value="Genomic_DNA"/>
</dbReference>
<organism evidence="1 2">
    <name type="scientific">Georgenia satyanarayanai</name>
    <dbReference type="NCBI Taxonomy" id="860221"/>
    <lineage>
        <taxon>Bacteria</taxon>
        <taxon>Bacillati</taxon>
        <taxon>Actinomycetota</taxon>
        <taxon>Actinomycetes</taxon>
        <taxon>Micrococcales</taxon>
        <taxon>Bogoriellaceae</taxon>
        <taxon>Georgenia</taxon>
    </lineage>
</organism>
<protein>
    <submittedName>
        <fullName evidence="1">Uncharacterized protein</fullName>
    </submittedName>
</protein>
<name>A0A2Y9AGE8_9MICO</name>
<evidence type="ECO:0000313" key="2">
    <source>
        <dbReference type="Proteomes" id="UP000250222"/>
    </source>
</evidence>
<accession>A0A2Y9AGE8</accession>
<sequence>MHHSMRVSSTTGTAPLDIAAGDVPGTVYLFNEDTGAGQVYPIHELLAALRAACPEGVSA</sequence>
<proteinExistence type="predicted"/>
<reference evidence="1 2" key="1">
    <citation type="submission" date="2016-10" db="EMBL/GenBank/DDBJ databases">
        <authorList>
            <person name="Cai Z."/>
        </authorList>
    </citation>
    <scope>NUCLEOTIDE SEQUENCE [LARGE SCALE GENOMIC DNA]</scope>
    <source>
        <strain evidence="1 2">CGMCC 1.10826</strain>
    </source>
</reference>
<gene>
    <name evidence="1" type="ORF">SAMN05216184_108144</name>
</gene>
<dbReference type="Proteomes" id="UP000250222">
    <property type="component" value="Unassembled WGS sequence"/>
</dbReference>
<keyword evidence="2" id="KW-1185">Reference proteome</keyword>
<dbReference type="AlphaFoldDB" id="A0A2Y9AGE8"/>
<evidence type="ECO:0000313" key="1">
    <source>
        <dbReference type="EMBL" id="SSA43380.1"/>
    </source>
</evidence>